<keyword evidence="3" id="KW-0812">Transmembrane</keyword>
<feature type="active site" description="Charge relay system" evidence="2">
    <location>
        <position position="343"/>
    </location>
</feature>
<dbReference type="Gene3D" id="3.40.50.1820">
    <property type="entry name" value="alpha/beta hydrolase"/>
    <property type="match status" value="1"/>
</dbReference>
<accession>R0MMT4</accession>
<dbReference type="OrthoDB" id="5954035at2759"/>
<dbReference type="GO" id="GO:0047372">
    <property type="term" value="F:monoacylglycerol lipase activity"/>
    <property type="evidence" value="ECO:0007669"/>
    <property type="project" value="TreeGrafter"/>
</dbReference>
<protein>
    <submittedName>
        <fullName evidence="5">Putative esterase</fullName>
    </submittedName>
</protein>
<evidence type="ECO:0000256" key="3">
    <source>
        <dbReference type="SAM" id="Phobius"/>
    </source>
</evidence>
<dbReference type="EMBL" id="KB908942">
    <property type="protein sequence ID" value="EOB14188.1"/>
    <property type="molecule type" value="Genomic_DNA"/>
</dbReference>
<feature type="active site" description="Charge relay system" evidence="2">
    <location>
        <position position="187"/>
    </location>
</feature>
<dbReference type="SUPFAM" id="SSF53474">
    <property type="entry name" value="alpha/beta-Hydrolases"/>
    <property type="match status" value="1"/>
</dbReference>
<dbReference type="PANTHER" id="PTHR10794:SF63">
    <property type="entry name" value="ALPHA_BETA HYDROLASE 1, ISOFORM A"/>
    <property type="match status" value="1"/>
</dbReference>
<feature type="active site" description="Charge relay system" evidence="2">
    <location>
        <position position="314"/>
    </location>
</feature>
<dbReference type="InterPro" id="IPR050960">
    <property type="entry name" value="AB_hydrolase_4_sf"/>
</dbReference>
<dbReference type="VEuPathDB" id="MicrosporidiaDB:NBO_34g0038"/>
<reference evidence="5 6" key="1">
    <citation type="journal article" date="2013" name="BMC Genomics">
        <title>Comparative genomics of parasitic silkworm microsporidia reveal an association between genome expansion and host adaptation.</title>
        <authorList>
            <person name="Pan G."/>
            <person name="Xu J."/>
            <person name="Li T."/>
            <person name="Xia Q."/>
            <person name="Liu S.L."/>
            <person name="Zhang G."/>
            <person name="Li S."/>
            <person name="Li C."/>
            <person name="Liu H."/>
            <person name="Yang L."/>
            <person name="Liu T."/>
            <person name="Zhang X."/>
            <person name="Wu Z."/>
            <person name="Fan W."/>
            <person name="Dang X."/>
            <person name="Xiang H."/>
            <person name="Tao M."/>
            <person name="Li Y."/>
            <person name="Hu J."/>
            <person name="Li Z."/>
            <person name="Lin L."/>
            <person name="Luo J."/>
            <person name="Geng L."/>
            <person name="Wang L."/>
            <person name="Long M."/>
            <person name="Wan Y."/>
            <person name="He N."/>
            <person name="Zhang Z."/>
            <person name="Lu C."/>
            <person name="Keeling P.J."/>
            <person name="Wang J."/>
            <person name="Xiang Z."/>
            <person name="Zhou Z."/>
        </authorList>
    </citation>
    <scope>NUCLEOTIDE SEQUENCE [LARGE SCALE GENOMIC DNA]</scope>
    <source>
        <strain evidence="6">CQ1 / CVCC 102059</strain>
    </source>
</reference>
<feature type="transmembrane region" description="Helical" evidence="3">
    <location>
        <begin position="12"/>
        <end position="31"/>
    </location>
</feature>
<evidence type="ECO:0000256" key="2">
    <source>
        <dbReference type="PIRSR" id="PIRSR005211-1"/>
    </source>
</evidence>
<evidence type="ECO:0000256" key="1">
    <source>
        <dbReference type="ARBA" id="ARBA00010884"/>
    </source>
</evidence>
<dbReference type="STRING" id="578461.R0MMT4"/>
<sequence>MFQMVIPKLSMFLLLNNKITLVLFYLIYYFVRCPSKPELYFCSTKKKRVDRMESLHKKHMPLFLLHFGLIQSLLQLFRPVNTIIRKRITISAPHDGQIIIDMTTNSSKKNVLLVHGFNGSSNSKYIRALAYILDKEGYRVFCFNARGTTTLLDSEVFFHIGWTVDLKVAVDYILDNYKGTLELYGFSMGAAWVTKFLGESIVNKRIIKGGAICLPFDFSKIEKHFNNSYKLRFYNRLLAHNFFRYINRNWKTFSKTGLDLKEIAKCRTIRDIDNIITKKVFAFEDISKYYKDESCVHHIKNIKIPFLILNSKDDPVIPEFTIDIEECRANKNILLVVNKWGGHLGFLKNSFSNSLADDIILDFSKYFK</sequence>
<gene>
    <name evidence="5" type="primary">YM60</name>
    <name evidence="5" type="ORF">NBO_34g0038</name>
</gene>
<evidence type="ECO:0000313" key="5">
    <source>
        <dbReference type="EMBL" id="EOB14188.1"/>
    </source>
</evidence>
<name>R0MMT4_NOSB1</name>
<evidence type="ECO:0000313" key="6">
    <source>
        <dbReference type="Proteomes" id="UP000016927"/>
    </source>
</evidence>
<dbReference type="Proteomes" id="UP000016927">
    <property type="component" value="Unassembled WGS sequence"/>
</dbReference>
<dbReference type="Pfam" id="PF00561">
    <property type="entry name" value="Abhydrolase_1"/>
    <property type="match status" value="1"/>
</dbReference>
<evidence type="ECO:0000259" key="4">
    <source>
        <dbReference type="Pfam" id="PF00561"/>
    </source>
</evidence>
<dbReference type="InterPro" id="IPR029058">
    <property type="entry name" value="AB_hydrolase_fold"/>
</dbReference>
<dbReference type="HOGENOM" id="CLU_032487_8_0_1"/>
<dbReference type="PANTHER" id="PTHR10794">
    <property type="entry name" value="ABHYDROLASE DOMAIN-CONTAINING PROTEIN"/>
    <property type="match status" value="1"/>
</dbReference>
<dbReference type="PIRSF" id="PIRSF005211">
    <property type="entry name" value="Ab_hydro_YheT"/>
    <property type="match status" value="1"/>
</dbReference>
<comment type="similarity">
    <text evidence="1">Belongs to the AB hydrolase superfamily. AB hydrolase 4 family.</text>
</comment>
<dbReference type="GO" id="GO:0034338">
    <property type="term" value="F:short-chain carboxylesterase activity"/>
    <property type="evidence" value="ECO:0007669"/>
    <property type="project" value="TreeGrafter"/>
</dbReference>
<keyword evidence="6" id="KW-1185">Reference proteome</keyword>
<keyword evidence="3" id="KW-1133">Transmembrane helix</keyword>
<dbReference type="InterPro" id="IPR000073">
    <property type="entry name" value="AB_hydrolase_1"/>
</dbReference>
<dbReference type="OMA" id="LDWHGPH"/>
<keyword evidence="3" id="KW-0472">Membrane</keyword>
<dbReference type="AlphaFoldDB" id="R0MMT4"/>
<feature type="domain" description="AB hydrolase-1" evidence="4">
    <location>
        <begin position="110"/>
        <end position="348"/>
    </location>
</feature>
<organism evidence="5 6">
    <name type="scientific">Nosema bombycis (strain CQ1 / CVCC 102059)</name>
    <name type="common">Microsporidian parasite</name>
    <name type="synonym">Pebrine of silkworm</name>
    <dbReference type="NCBI Taxonomy" id="578461"/>
    <lineage>
        <taxon>Eukaryota</taxon>
        <taxon>Fungi</taxon>
        <taxon>Fungi incertae sedis</taxon>
        <taxon>Microsporidia</taxon>
        <taxon>Nosematidae</taxon>
        <taxon>Nosema</taxon>
    </lineage>
</organism>
<dbReference type="InterPro" id="IPR012020">
    <property type="entry name" value="ABHD4"/>
</dbReference>
<proteinExistence type="inferred from homology"/>